<keyword evidence="2" id="KW-1185">Reference proteome</keyword>
<organism evidence="1 2">
    <name type="scientific">Zalerion maritima</name>
    <dbReference type="NCBI Taxonomy" id="339359"/>
    <lineage>
        <taxon>Eukaryota</taxon>
        <taxon>Fungi</taxon>
        <taxon>Dikarya</taxon>
        <taxon>Ascomycota</taxon>
        <taxon>Pezizomycotina</taxon>
        <taxon>Sordariomycetes</taxon>
        <taxon>Lulworthiomycetidae</taxon>
        <taxon>Lulworthiales</taxon>
        <taxon>Lulworthiaceae</taxon>
        <taxon>Zalerion</taxon>
    </lineage>
</organism>
<dbReference type="EMBL" id="JAKWBI020000110">
    <property type="protein sequence ID" value="KAJ2902536.1"/>
    <property type="molecule type" value="Genomic_DNA"/>
</dbReference>
<dbReference type="Proteomes" id="UP001201980">
    <property type="component" value="Unassembled WGS sequence"/>
</dbReference>
<evidence type="ECO:0000313" key="1">
    <source>
        <dbReference type="EMBL" id="KAJ2902536.1"/>
    </source>
</evidence>
<reference evidence="1" key="1">
    <citation type="submission" date="2022-07" db="EMBL/GenBank/DDBJ databases">
        <title>Draft genome sequence of Zalerion maritima ATCC 34329, a (micro)plastics degrading marine fungus.</title>
        <authorList>
            <person name="Paco A."/>
            <person name="Goncalves M.F.M."/>
            <person name="Rocha-Santos T.A.P."/>
            <person name="Alves A."/>
        </authorList>
    </citation>
    <scope>NUCLEOTIDE SEQUENCE</scope>
    <source>
        <strain evidence="1">ATCC 34329</strain>
    </source>
</reference>
<accession>A0AAD5RRH3</accession>
<sequence>MSAAEQSETTTLKEAVEQFLKSWTPPTVPNMDIWHTVEPTGQTLRIKMGASNRQDVFLLKVFAEKQHQGRDLQDILVTELRARIPGRFNQELESMNVEVEILAKDNAPC</sequence>
<dbReference type="AlphaFoldDB" id="A0AAD5RRH3"/>
<comment type="caution">
    <text evidence="1">The sequence shown here is derived from an EMBL/GenBank/DDBJ whole genome shotgun (WGS) entry which is preliminary data.</text>
</comment>
<gene>
    <name evidence="1" type="ORF">MKZ38_000501</name>
</gene>
<protein>
    <submittedName>
        <fullName evidence="1">Uncharacterized protein</fullName>
    </submittedName>
</protein>
<proteinExistence type="predicted"/>
<name>A0AAD5RRH3_9PEZI</name>
<evidence type="ECO:0000313" key="2">
    <source>
        <dbReference type="Proteomes" id="UP001201980"/>
    </source>
</evidence>